<feature type="transmembrane region" description="Helical" evidence="2">
    <location>
        <begin position="575"/>
        <end position="593"/>
    </location>
</feature>
<dbReference type="Gramene" id="TVT98071">
    <property type="protein sequence ID" value="TVT98071"/>
    <property type="gene ID" value="EJB05_56646"/>
</dbReference>
<keyword evidence="2" id="KW-0472">Membrane</keyword>
<feature type="transmembrane region" description="Helical" evidence="2">
    <location>
        <begin position="659"/>
        <end position="684"/>
    </location>
</feature>
<dbReference type="Proteomes" id="UP000324897">
    <property type="component" value="Unassembled WGS sequence"/>
</dbReference>
<protein>
    <recommendedName>
        <fullName evidence="5">DUF639 domain-containing protein</fullName>
    </recommendedName>
</protein>
<dbReference type="InterPro" id="IPR006927">
    <property type="entry name" value="DUF639"/>
</dbReference>
<proteinExistence type="predicted"/>
<dbReference type="OrthoDB" id="2016709at2759"/>
<gene>
    <name evidence="3" type="ORF">EJB05_56646</name>
</gene>
<comment type="caution">
    <text evidence="3">The sequence shown here is derived from an EMBL/GenBank/DDBJ whole genome shotgun (WGS) entry which is preliminary data.</text>
</comment>
<evidence type="ECO:0000256" key="1">
    <source>
        <dbReference type="SAM" id="MobiDB-lite"/>
    </source>
</evidence>
<name>A0A5J9SFR4_9POAL</name>
<evidence type="ECO:0000313" key="3">
    <source>
        <dbReference type="EMBL" id="TVT98071.1"/>
    </source>
</evidence>
<dbReference type="AlphaFoldDB" id="A0A5J9SFR4"/>
<dbReference type="PANTHER" id="PTHR31860:SF6">
    <property type="entry name" value="HEAT-INDUCIBLE TRANSCRIPTION REPRESSOR (DUF639)"/>
    <property type="match status" value="1"/>
</dbReference>
<keyword evidence="2" id="KW-1133">Transmembrane helix</keyword>
<feature type="region of interest" description="Disordered" evidence="1">
    <location>
        <begin position="29"/>
        <end position="49"/>
    </location>
</feature>
<evidence type="ECO:0008006" key="5">
    <source>
        <dbReference type="Google" id="ProtNLM"/>
    </source>
</evidence>
<organism evidence="3 4">
    <name type="scientific">Eragrostis curvula</name>
    <name type="common">weeping love grass</name>
    <dbReference type="NCBI Taxonomy" id="38414"/>
    <lineage>
        <taxon>Eukaryota</taxon>
        <taxon>Viridiplantae</taxon>
        <taxon>Streptophyta</taxon>
        <taxon>Embryophyta</taxon>
        <taxon>Tracheophyta</taxon>
        <taxon>Spermatophyta</taxon>
        <taxon>Magnoliopsida</taxon>
        <taxon>Liliopsida</taxon>
        <taxon>Poales</taxon>
        <taxon>Poaceae</taxon>
        <taxon>PACMAD clade</taxon>
        <taxon>Chloridoideae</taxon>
        <taxon>Eragrostideae</taxon>
        <taxon>Eragrostidinae</taxon>
        <taxon>Eragrostis</taxon>
    </lineage>
</organism>
<sequence length="729" mass="81455">MAMMSRTRDLLMEGFEGFVREGSFKWALPRRGEDGDDEDPDASPSSGKRASVAALSAKANAVVARCARILEVSIDDLQKDFDKQASDSLKQQTNYARNFLEYCCFMALAQISQVAGYLADKTFRRLTFDMMLAWEAPSSSNQISVKVEVDSTVSLEAFIRIAPAIPTVADVVTCSNLFDVLSNSTGGRLSFSVYDKYLSGLDRYGYVMMFAFCHAEVKAVALCKIYKVYHGTYLGLSICFISYRAIKKMKTQSESSLLSSIRSQRGERILEIDGTLTTQPVLEHVGISTWPGRLTLTDHALYFEALRVVTYDKPKAYELAEDVKQVIKPELTGPWGSRLFDKAVMYKSTTLTEPVIIEFPELTGHSRRDYWLAIMSEVLYAHSFVRKFDISGVDKEETVLKAVLGILRLQAIEELGFPVPIRYESLLMFNLCDKLPGGDVILETLARAIASRTSDRSTQAGTSRGMHAVLSNLGVVSSVNNGERLFVGEVVVGEMSSLQKAVTDSMNNYKKVELAQASVDGVKVDGLDTNLAVMKELLSPVSELWRVLIMLSSWDEPIKSMVFCSLFSYIIIRGWVVYFVVMVLLFSATFMFLTRLSNQGKPMAEVKVASPPPMNTMEQLLAVQNAISKIEELVQDANIVLLKIRALLLAFPSQATDRAILALVLMALSLAIVPTRMLMLVMFLEAFTNKSPPRRASTERWTRRLREWWFSIPAAPVVVEKDKEDKKTR</sequence>
<keyword evidence="4" id="KW-1185">Reference proteome</keyword>
<reference evidence="3 4" key="1">
    <citation type="journal article" date="2019" name="Sci. Rep.">
        <title>A high-quality genome of Eragrostis curvula grass provides insights into Poaceae evolution and supports new strategies to enhance forage quality.</title>
        <authorList>
            <person name="Carballo J."/>
            <person name="Santos B.A.C.M."/>
            <person name="Zappacosta D."/>
            <person name="Garbus I."/>
            <person name="Selva J.P."/>
            <person name="Gallo C.A."/>
            <person name="Diaz A."/>
            <person name="Albertini E."/>
            <person name="Caccamo M."/>
            <person name="Echenique V."/>
        </authorList>
    </citation>
    <scope>NUCLEOTIDE SEQUENCE [LARGE SCALE GENOMIC DNA]</scope>
    <source>
        <strain evidence="4">cv. Victoria</strain>
        <tissue evidence="3">Leaf</tissue>
    </source>
</reference>
<dbReference type="EMBL" id="RWGY01000904">
    <property type="protein sequence ID" value="TVT98071.1"/>
    <property type="molecule type" value="Genomic_DNA"/>
</dbReference>
<evidence type="ECO:0000313" key="4">
    <source>
        <dbReference type="Proteomes" id="UP000324897"/>
    </source>
</evidence>
<keyword evidence="2" id="KW-0812">Transmembrane</keyword>
<evidence type="ECO:0000256" key="2">
    <source>
        <dbReference type="SAM" id="Phobius"/>
    </source>
</evidence>
<dbReference type="Pfam" id="PF04842">
    <property type="entry name" value="DUF639"/>
    <property type="match status" value="1"/>
</dbReference>
<accession>A0A5J9SFR4</accession>
<dbReference type="PANTHER" id="PTHR31860">
    <property type="entry name" value="HEAT-INDUCIBLE TRANSCRIPTION REPRESSOR (DUF639)-RELATED"/>
    <property type="match status" value="1"/>
</dbReference>